<dbReference type="SUPFAM" id="SSF53850">
    <property type="entry name" value="Periplasmic binding protein-like II"/>
    <property type="match status" value="1"/>
</dbReference>
<organism evidence="6 7">
    <name type="scientific">Cupriavidus taiwanensis</name>
    <dbReference type="NCBI Taxonomy" id="164546"/>
    <lineage>
        <taxon>Bacteria</taxon>
        <taxon>Pseudomonadati</taxon>
        <taxon>Pseudomonadota</taxon>
        <taxon>Betaproteobacteria</taxon>
        <taxon>Burkholderiales</taxon>
        <taxon>Burkholderiaceae</taxon>
        <taxon>Cupriavidus</taxon>
    </lineage>
</organism>
<dbReference type="PANTHER" id="PTHR30537">
    <property type="entry name" value="HTH-TYPE TRANSCRIPTIONAL REGULATOR"/>
    <property type="match status" value="1"/>
</dbReference>
<dbReference type="InterPro" id="IPR058163">
    <property type="entry name" value="LysR-type_TF_proteobact-type"/>
</dbReference>
<dbReference type="Gene3D" id="1.10.10.10">
    <property type="entry name" value="Winged helix-like DNA-binding domain superfamily/Winged helix DNA-binding domain"/>
    <property type="match status" value="1"/>
</dbReference>
<evidence type="ECO:0000259" key="5">
    <source>
        <dbReference type="PROSITE" id="PS50931"/>
    </source>
</evidence>
<keyword evidence="3" id="KW-0238">DNA-binding</keyword>
<dbReference type="InterPro" id="IPR036388">
    <property type="entry name" value="WH-like_DNA-bd_sf"/>
</dbReference>
<dbReference type="AlphaFoldDB" id="A0A975X7V2"/>
<comment type="similarity">
    <text evidence="1">Belongs to the LysR transcriptional regulatory family.</text>
</comment>
<gene>
    <name evidence="6" type="ORF">CBM2587_B20081</name>
</gene>
<evidence type="ECO:0000256" key="3">
    <source>
        <dbReference type="ARBA" id="ARBA00023125"/>
    </source>
</evidence>
<accession>A0A975X7V2</accession>
<keyword evidence="4" id="KW-0804">Transcription</keyword>
<keyword evidence="2" id="KW-0805">Transcription regulation</keyword>
<dbReference type="SUPFAM" id="SSF46785">
    <property type="entry name" value="Winged helix' DNA-binding domain"/>
    <property type="match status" value="1"/>
</dbReference>
<evidence type="ECO:0000256" key="4">
    <source>
        <dbReference type="ARBA" id="ARBA00023163"/>
    </source>
</evidence>
<sequence>MIGIIFKRSCNLDGMETLANLESFVRSAESGSFSAAGRRLALTPAAVSRNVAMLERNLGVRLFQRSTRKLTLTEAGERFLASIGGNLDALQAAIAAMSNDHGEPAGVLKVSLAPSFGMAYVMPLLPDFLHRYPAIRPEWHFENRPIDLIAEGFDAAIGGGFELAPGLVSRPLAPAHIVAVASPAYLRERTLRADPSMLEAMDGIVMRSGRTGRTRQWTMRDAAGKEAAATMPERIVVTDPAAMREAALLGLGVALLAVPDVLPWIERGELVRVLPRWYADAGAISLYYPTRTLMPGKTRVFVDYVVEAFRREGLAERLAGSLGV</sequence>
<name>A0A975X7V2_9BURK</name>
<dbReference type="InterPro" id="IPR036390">
    <property type="entry name" value="WH_DNA-bd_sf"/>
</dbReference>
<dbReference type="InterPro" id="IPR000847">
    <property type="entry name" value="LysR_HTH_N"/>
</dbReference>
<proteinExistence type="inferred from homology"/>
<dbReference type="FunFam" id="1.10.10.10:FF:000001">
    <property type="entry name" value="LysR family transcriptional regulator"/>
    <property type="match status" value="1"/>
</dbReference>
<evidence type="ECO:0000313" key="7">
    <source>
        <dbReference type="Proteomes" id="UP000256780"/>
    </source>
</evidence>
<dbReference type="GO" id="GO:0043565">
    <property type="term" value="F:sequence-specific DNA binding"/>
    <property type="evidence" value="ECO:0007669"/>
    <property type="project" value="TreeGrafter"/>
</dbReference>
<dbReference type="Gene3D" id="3.40.190.290">
    <property type="match status" value="1"/>
</dbReference>
<evidence type="ECO:0000313" key="6">
    <source>
        <dbReference type="EMBL" id="SOY61114.1"/>
    </source>
</evidence>
<protein>
    <submittedName>
        <fullName evidence="6">Transcriptional regulator, LysR-family</fullName>
    </submittedName>
</protein>
<reference evidence="6 7" key="1">
    <citation type="submission" date="2018-01" db="EMBL/GenBank/DDBJ databases">
        <authorList>
            <person name="Clerissi C."/>
        </authorList>
    </citation>
    <scope>NUCLEOTIDE SEQUENCE [LARGE SCALE GENOMIC DNA]</scope>
    <source>
        <strain evidence="6">Cupriavidus sp. LMG 19464</strain>
    </source>
</reference>
<dbReference type="PANTHER" id="PTHR30537:SF72">
    <property type="entry name" value="LYSR FAMILY TRANSCRIPTIONAL REGULATOR"/>
    <property type="match status" value="1"/>
</dbReference>
<dbReference type="Pfam" id="PF00126">
    <property type="entry name" value="HTH_1"/>
    <property type="match status" value="1"/>
</dbReference>
<dbReference type="Pfam" id="PF03466">
    <property type="entry name" value="LysR_substrate"/>
    <property type="match status" value="1"/>
</dbReference>
<dbReference type="PROSITE" id="PS50931">
    <property type="entry name" value="HTH_LYSR"/>
    <property type="match status" value="1"/>
</dbReference>
<feature type="domain" description="HTH lysR-type" evidence="5">
    <location>
        <begin position="16"/>
        <end position="73"/>
    </location>
</feature>
<dbReference type="InterPro" id="IPR005119">
    <property type="entry name" value="LysR_subst-bd"/>
</dbReference>
<dbReference type="CDD" id="cd08422">
    <property type="entry name" value="PBP2_CrgA_like"/>
    <property type="match status" value="1"/>
</dbReference>
<evidence type="ECO:0000256" key="2">
    <source>
        <dbReference type="ARBA" id="ARBA00023015"/>
    </source>
</evidence>
<evidence type="ECO:0000256" key="1">
    <source>
        <dbReference type="ARBA" id="ARBA00009437"/>
    </source>
</evidence>
<dbReference type="PRINTS" id="PR00039">
    <property type="entry name" value="HTHLYSR"/>
</dbReference>
<comment type="caution">
    <text evidence="6">The sequence shown here is derived from an EMBL/GenBank/DDBJ whole genome shotgun (WGS) entry which is preliminary data.</text>
</comment>
<dbReference type="EMBL" id="OFSQ01000031">
    <property type="protein sequence ID" value="SOY61114.1"/>
    <property type="molecule type" value="Genomic_DNA"/>
</dbReference>
<dbReference type="GO" id="GO:0003700">
    <property type="term" value="F:DNA-binding transcription factor activity"/>
    <property type="evidence" value="ECO:0007669"/>
    <property type="project" value="InterPro"/>
</dbReference>
<dbReference type="Proteomes" id="UP000256780">
    <property type="component" value="Chromosome CBM2587_b"/>
</dbReference>
<dbReference type="GO" id="GO:0006351">
    <property type="term" value="P:DNA-templated transcription"/>
    <property type="evidence" value="ECO:0007669"/>
    <property type="project" value="TreeGrafter"/>
</dbReference>